<evidence type="ECO:0000313" key="3">
    <source>
        <dbReference type="Proteomes" id="UP001262889"/>
    </source>
</evidence>
<organism evidence="2 3">
    <name type="scientific">Autumnicola tepida</name>
    <dbReference type="NCBI Taxonomy" id="3075595"/>
    <lineage>
        <taxon>Bacteria</taxon>
        <taxon>Pseudomonadati</taxon>
        <taxon>Bacteroidota</taxon>
        <taxon>Flavobacteriia</taxon>
        <taxon>Flavobacteriales</taxon>
        <taxon>Flavobacteriaceae</taxon>
        <taxon>Autumnicola</taxon>
    </lineage>
</organism>
<name>A0ABU3CA19_9FLAO</name>
<gene>
    <name evidence="2" type="ORF">RM553_10155</name>
</gene>
<evidence type="ECO:0000313" key="2">
    <source>
        <dbReference type="EMBL" id="MDT0643190.1"/>
    </source>
</evidence>
<sequence>MREKKKKFKLVGLQLQGKTTNEHQQSQKDCGYLWQKFEVHKIFDRIPEKISNEIYAVYFNYEKEKYSFSYFIGCKVDITSKTPQNLQELIIPEQKYSKYTAKGVMTGCITETWKEIWNSDLNRTYGFDYEVYDERSQDWSDAEVDVYISVTD</sequence>
<comment type="caution">
    <text evidence="2">The sequence shown here is derived from an EMBL/GenBank/DDBJ whole genome shotgun (WGS) entry which is preliminary data.</text>
</comment>
<proteinExistence type="predicted"/>
<accession>A0ABU3CA19</accession>
<dbReference type="InterPro" id="IPR011256">
    <property type="entry name" value="Reg_factor_effector_dom_sf"/>
</dbReference>
<dbReference type="EMBL" id="JAVRHQ010000011">
    <property type="protein sequence ID" value="MDT0643190.1"/>
    <property type="molecule type" value="Genomic_DNA"/>
</dbReference>
<dbReference type="SMART" id="SM00871">
    <property type="entry name" value="AraC_E_bind"/>
    <property type="match status" value="1"/>
</dbReference>
<dbReference type="SUPFAM" id="SSF55136">
    <property type="entry name" value="Probable bacterial effector-binding domain"/>
    <property type="match status" value="1"/>
</dbReference>
<dbReference type="Gene3D" id="3.20.80.10">
    <property type="entry name" value="Regulatory factor, effector binding domain"/>
    <property type="match status" value="1"/>
</dbReference>
<keyword evidence="3" id="KW-1185">Reference proteome</keyword>
<feature type="domain" description="AraC effector-binding" evidence="1">
    <location>
        <begin position="1"/>
        <end position="151"/>
    </location>
</feature>
<dbReference type="PANTHER" id="PTHR36444">
    <property type="entry name" value="TRANSCRIPTIONAL REGULATOR PROTEIN YOBU-RELATED"/>
    <property type="match status" value="1"/>
</dbReference>
<dbReference type="Proteomes" id="UP001262889">
    <property type="component" value="Unassembled WGS sequence"/>
</dbReference>
<dbReference type="RefSeq" id="WP_311534812.1">
    <property type="nucleotide sequence ID" value="NZ_JAVRHQ010000011.1"/>
</dbReference>
<dbReference type="InterPro" id="IPR029441">
    <property type="entry name" value="Cass2"/>
</dbReference>
<evidence type="ECO:0000259" key="1">
    <source>
        <dbReference type="SMART" id="SM00871"/>
    </source>
</evidence>
<dbReference type="Pfam" id="PF14526">
    <property type="entry name" value="Cass2"/>
    <property type="match status" value="1"/>
</dbReference>
<dbReference type="InterPro" id="IPR010499">
    <property type="entry name" value="AraC_E-bd"/>
</dbReference>
<dbReference type="InterPro" id="IPR053182">
    <property type="entry name" value="YobU-like_regulator"/>
</dbReference>
<dbReference type="PANTHER" id="PTHR36444:SF2">
    <property type="entry name" value="TRANSCRIPTIONAL REGULATOR PROTEIN YOBU-RELATED"/>
    <property type="match status" value="1"/>
</dbReference>
<reference evidence="2 3" key="1">
    <citation type="submission" date="2023-09" db="EMBL/GenBank/DDBJ databases">
        <authorList>
            <person name="Rey-Velasco X."/>
        </authorList>
    </citation>
    <scope>NUCLEOTIDE SEQUENCE [LARGE SCALE GENOMIC DNA]</scope>
    <source>
        <strain evidence="2 3">F363</strain>
    </source>
</reference>
<protein>
    <submittedName>
        <fullName evidence="2">GyrI-like domain-containing protein</fullName>
    </submittedName>
</protein>